<organism evidence="3 4">
    <name type="scientific">Candidatus Sphingobacterium stercoripullorum</name>
    <dbReference type="NCBI Taxonomy" id="2838759"/>
    <lineage>
        <taxon>Bacteria</taxon>
        <taxon>Pseudomonadati</taxon>
        <taxon>Bacteroidota</taxon>
        <taxon>Sphingobacteriia</taxon>
        <taxon>Sphingobacteriales</taxon>
        <taxon>Sphingobacteriaceae</taxon>
        <taxon>Sphingobacterium</taxon>
    </lineage>
</organism>
<dbReference type="SUPFAM" id="SSF56935">
    <property type="entry name" value="Porins"/>
    <property type="match status" value="1"/>
</dbReference>
<dbReference type="InterPro" id="IPR039426">
    <property type="entry name" value="TonB-dep_rcpt-like"/>
</dbReference>
<reference evidence="3" key="1">
    <citation type="journal article" date="2021" name="PeerJ">
        <title>Extensive microbial diversity within the chicken gut microbiome revealed by metagenomics and culture.</title>
        <authorList>
            <person name="Gilroy R."/>
            <person name="Ravi A."/>
            <person name="Getino M."/>
            <person name="Pursley I."/>
            <person name="Horton D.L."/>
            <person name="Alikhan N.F."/>
            <person name="Baker D."/>
            <person name="Gharbi K."/>
            <person name="Hall N."/>
            <person name="Watson M."/>
            <person name="Adriaenssens E.M."/>
            <person name="Foster-Nyarko E."/>
            <person name="Jarju S."/>
            <person name="Secka A."/>
            <person name="Antonio M."/>
            <person name="Oren A."/>
            <person name="Chaudhuri R.R."/>
            <person name="La Ragione R."/>
            <person name="Hildebrand F."/>
            <person name="Pallen M.J."/>
        </authorList>
    </citation>
    <scope>NUCLEOTIDE SEQUENCE</scope>
    <source>
        <strain evidence="3">1719</strain>
    </source>
</reference>
<comment type="subcellular location">
    <subcellularLocation>
        <location evidence="1">Cell outer membrane</location>
        <topology evidence="1">Multi-pass membrane protein</topology>
    </subcellularLocation>
</comment>
<comment type="caution">
    <text evidence="3">The sequence shown here is derived from an EMBL/GenBank/DDBJ whole genome shotgun (WGS) entry which is preliminary data.</text>
</comment>
<dbReference type="PROSITE" id="PS52016">
    <property type="entry name" value="TONB_DEPENDENT_REC_3"/>
    <property type="match status" value="1"/>
</dbReference>
<dbReference type="InterPro" id="IPR012910">
    <property type="entry name" value="Plug_dom"/>
</dbReference>
<dbReference type="InterPro" id="IPR023997">
    <property type="entry name" value="TonB-dep_OMP_SusC/RagA_CS"/>
</dbReference>
<dbReference type="SUPFAM" id="SSF49464">
    <property type="entry name" value="Carboxypeptidase regulatory domain-like"/>
    <property type="match status" value="1"/>
</dbReference>
<dbReference type="Gene3D" id="2.60.40.1120">
    <property type="entry name" value="Carboxypeptidase-like, regulatory domain"/>
    <property type="match status" value="1"/>
</dbReference>
<feature type="domain" description="TonB-dependent receptor plug" evidence="2">
    <location>
        <begin position="116"/>
        <end position="228"/>
    </location>
</feature>
<evidence type="ECO:0000259" key="2">
    <source>
        <dbReference type="Pfam" id="PF07715"/>
    </source>
</evidence>
<proteinExistence type="inferred from homology"/>
<dbReference type="Proteomes" id="UP000824156">
    <property type="component" value="Unassembled WGS sequence"/>
</dbReference>
<dbReference type="NCBIfam" id="TIGR04057">
    <property type="entry name" value="SusC_RagA_signa"/>
    <property type="match status" value="1"/>
</dbReference>
<dbReference type="Pfam" id="PF13715">
    <property type="entry name" value="CarbopepD_reg_2"/>
    <property type="match status" value="1"/>
</dbReference>
<evidence type="ECO:0000256" key="1">
    <source>
        <dbReference type="PROSITE-ProRule" id="PRU01360"/>
    </source>
</evidence>
<dbReference type="InterPro" id="IPR023996">
    <property type="entry name" value="TonB-dep_OMP_SusC/RagA"/>
</dbReference>
<gene>
    <name evidence="3" type="ORF">H9853_06380</name>
</gene>
<dbReference type="InterPro" id="IPR037066">
    <property type="entry name" value="Plug_dom_sf"/>
</dbReference>
<comment type="similarity">
    <text evidence="1">Belongs to the TonB-dependent receptor family.</text>
</comment>
<dbReference type="InterPro" id="IPR008969">
    <property type="entry name" value="CarboxyPept-like_regulatory"/>
</dbReference>
<keyword evidence="1" id="KW-0472">Membrane</keyword>
<dbReference type="Gene3D" id="2.170.130.10">
    <property type="entry name" value="TonB-dependent receptor, plug domain"/>
    <property type="match status" value="1"/>
</dbReference>
<evidence type="ECO:0000313" key="3">
    <source>
        <dbReference type="EMBL" id="HIX54634.1"/>
    </source>
</evidence>
<keyword evidence="1" id="KW-0813">Transport</keyword>
<dbReference type="NCBIfam" id="TIGR04056">
    <property type="entry name" value="OMP_RagA_SusC"/>
    <property type="match status" value="1"/>
</dbReference>
<dbReference type="AlphaFoldDB" id="A0A9D1W920"/>
<accession>A0A9D1W920</accession>
<dbReference type="GO" id="GO:0009279">
    <property type="term" value="C:cell outer membrane"/>
    <property type="evidence" value="ECO:0007669"/>
    <property type="project" value="UniProtKB-SubCell"/>
</dbReference>
<sequence length="1043" mass="115616">MGLPALGVVAAMPGSSSFVLEEMLINFTGKVVDPDGKPVVGATVMIKGTKSGVKTDEKGVFNINLPEGSSEIVISYVGYKVQEVNVAGMSSITITLESSEAIDEVIVTGYGTQKRSEIVGSVETIKGEELMDIPAPNIAGALRNRIAGISVDEVSGRPGARISLNIRGASTSERGGQIGATSEPLYIVDGITVSSEVFDGLDPSMVEDITFLKDASAAIYGAAGAKGVVLVTTKRGKQGKPSISYNGYLGVTDAARKPEFLSSYELAEFLNEGYQMSNASSGKFFSEDDLAYLKGLDVDSWYNQLWKPALMQRHNVNISGGSERITFFLGGSLQNQNANYAGMKQDKYTLRGGINTTILEGLKADVSFNVDHRIRESQNNIGNETDASFYEAIVATPDWYPMYINGLPVNLNGRDNLLAILNSGYSDARKSQGYSINASLTYEPTFLKGLQAKFQISQRGGNGTSNQYRPPYRLYDFAPMGNNGSLYSTNLLDTESWGVEQRNSYLNTNLNRDNGYQAFVTLSYNGSFDKHNIGVVVGGEQTVSNSEVLGVRWDNQLIPDYEDYWAFDQNLMQLDGRSIFETTKRSAFGRLSYDFDSKYMLQVVTRLDASSNFARGNRWGWSPSIGAGWVVSEEDFFKENVSFVNHLKLKVNYGITGDDRVLERLWQERYTLDINNGYMFGDDQYGIGLNPSVYPNLNITWEKRRTFNFGIESSMLNNQLSLGIEFFQNKTYDGFDQGASEMNPLYSGLIAPIINYREAYNWGSEFTIGYRTRIAEDWSLNTSMHFGWGNSIVSRMLYPPNNILEKDLSDGKWLGNKFGVDPRRYNNSNIGYRTLGMFRTQEQVDDYLAENPNYTINGEVPQVGWMIYEDTNGDGVVNQFDQTLLFNKTNAVFSTGINLGIGYKDFNLSTNIAARFGGKVFTDSRARTTPGLSTNVPVLWRDRWTPDDPMNGKLPRADDPLINRNADLWALNGTTIRVNNMTLSYKLPSDLANRIGVGSARVLVTGNNLWTLVNPYSYKDPYTSSVYNYPTVRTMSVGLNVSL</sequence>
<keyword evidence="1" id="KW-1134">Transmembrane beta strand</keyword>
<protein>
    <submittedName>
        <fullName evidence="3">SusC/RagA family TonB-linked outer membrane protein</fullName>
    </submittedName>
</protein>
<keyword evidence="1" id="KW-0812">Transmembrane</keyword>
<reference evidence="3" key="2">
    <citation type="submission" date="2021-04" db="EMBL/GenBank/DDBJ databases">
        <authorList>
            <person name="Gilroy R."/>
        </authorList>
    </citation>
    <scope>NUCLEOTIDE SEQUENCE</scope>
    <source>
        <strain evidence="3">1719</strain>
    </source>
</reference>
<name>A0A9D1W920_9SPHI</name>
<evidence type="ECO:0000313" key="4">
    <source>
        <dbReference type="Proteomes" id="UP000824156"/>
    </source>
</evidence>
<keyword evidence="1" id="KW-0998">Cell outer membrane</keyword>
<dbReference type="EMBL" id="DXEZ01000173">
    <property type="protein sequence ID" value="HIX54634.1"/>
    <property type="molecule type" value="Genomic_DNA"/>
</dbReference>
<dbReference type="Pfam" id="PF07715">
    <property type="entry name" value="Plug"/>
    <property type="match status" value="1"/>
</dbReference>